<feature type="transmembrane region" description="Helical" evidence="9">
    <location>
        <begin position="400"/>
        <end position="424"/>
    </location>
</feature>
<keyword evidence="9" id="KW-1133">Transmembrane helix</keyword>
<evidence type="ECO:0000256" key="5">
    <source>
        <dbReference type="ARBA" id="ARBA00022777"/>
    </source>
</evidence>
<sequence>MGRRLPSQPPTLPGFSFVRILGSGGFADVFLYEQDSPRRQVAVKVMLAEYANNHVRQMFAAEADLMAQLGAHPSILTVYQSGVAGDGRPYLVMELCSQTLGTGYRNNRLSAAEALRVGIKIGGAAESAHRTGVLHRDIKPSNILMTAYGNPVLSDFGIAGAVDEIDDDAVVGMSVPWTAAEVLRADTNGTIASEVFSLGATVYTLLAGRSPFEIEGGDNSSAQLMSRINRGVVTPIGRDDVPESLERVLRKSLARKPENRQRSAMEFIRELQAVEASMGLAQTQPDVSVDEWADVAPDDPDDRTRVNPIRDVQPPARRRRARGGQSVGEPSGVAGAPVAPATGTVGAGARAPGRTAAGSTGTRARGTAADAQSRSRRRGTATGGAGASSAPAASWRSGRWFVAAIVACAVLVLALAATAVYVVVRAGSAEAVPAVRDVVATSADGSLTFSWPDPGIRDDDLYEIEVDDSSSSTQRSTTFVVAGEPGDTVCITVRINREGSLGDRSPESCGVVPDAVTGTG</sequence>
<organism evidence="11 12">
    <name type="scientific">Okibacterium fritillariae</name>
    <dbReference type="NCBI Taxonomy" id="123320"/>
    <lineage>
        <taxon>Bacteria</taxon>
        <taxon>Bacillati</taxon>
        <taxon>Actinomycetota</taxon>
        <taxon>Actinomycetes</taxon>
        <taxon>Micrococcales</taxon>
        <taxon>Microbacteriaceae</taxon>
        <taxon>Okibacterium</taxon>
    </lineage>
</organism>
<keyword evidence="5 11" id="KW-0418">Kinase</keyword>
<keyword evidence="4 7" id="KW-0547">Nucleotide-binding</keyword>
<keyword evidence="6 7" id="KW-0067">ATP-binding</keyword>
<dbReference type="OrthoDB" id="9762169at2"/>
<dbReference type="SUPFAM" id="SSF56112">
    <property type="entry name" value="Protein kinase-like (PK-like)"/>
    <property type="match status" value="1"/>
</dbReference>
<protein>
    <recommendedName>
        <fullName evidence="1">non-specific serine/threonine protein kinase</fullName>
        <ecNumber evidence="1">2.7.11.1</ecNumber>
    </recommendedName>
</protein>
<feature type="compositionally biased region" description="Acidic residues" evidence="8">
    <location>
        <begin position="288"/>
        <end position="301"/>
    </location>
</feature>
<feature type="domain" description="Protein kinase" evidence="10">
    <location>
        <begin position="15"/>
        <end position="272"/>
    </location>
</feature>
<dbReference type="GO" id="GO:0005524">
    <property type="term" value="F:ATP binding"/>
    <property type="evidence" value="ECO:0007669"/>
    <property type="project" value="UniProtKB-UniRule"/>
</dbReference>
<dbReference type="Proteomes" id="UP000190857">
    <property type="component" value="Unassembled WGS sequence"/>
</dbReference>
<evidence type="ECO:0000256" key="6">
    <source>
        <dbReference type="ARBA" id="ARBA00022840"/>
    </source>
</evidence>
<dbReference type="InterPro" id="IPR008271">
    <property type="entry name" value="Ser/Thr_kinase_AS"/>
</dbReference>
<feature type="region of interest" description="Disordered" evidence="8">
    <location>
        <begin position="282"/>
        <end position="392"/>
    </location>
</feature>
<evidence type="ECO:0000259" key="10">
    <source>
        <dbReference type="PROSITE" id="PS50011"/>
    </source>
</evidence>
<evidence type="ECO:0000256" key="1">
    <source>
        <dbReference type="ARBA" id="ARBA00012513"/>
    </source>
</evidence>
<dbReference type="RefSeq" id="WP_079728228.1">
    <property type="nucleotide sequence ID" value="NZ_FUZP01000002.1"/>
</dbReference>
<reference evidence="11 12" key="1">
    <citation type="submission" date="2017-02" db="EMBL/GenBank/DDBJ databases">
        <authorList>
            <person name="Peterson S.W."/>
        </authorList>
    </citation>
    <scope>NUCLEOTIDE SEQUENCE [LARGE SCALE GENOMIC DNA]</scope>
    <source>
        <strain evidence="11 12">VKM Ac-2059</strain>
    </source>
</reference>
<evidence type="ECO:0000256" key="3">
    <source>
        <dbReference type="ARBA" id="ARBA00022679"/>
    </source>
</evidence>
<accession>A0A1T5KFI8</accession>
<feature type="compositionally biased region" description="Low complexity" evidence="8">
    <location>
        <begin position="330"/>
        <end position="369"/>
    </location>
</feature>
<dbReference type="Gene3D" id="3.30.200.20">
    <property type="entry name" value="Phosphorylase Kinase, domain 1"/>
    <property type="match status" value="1"/>
</dbReference>
<dbReference type="InterPro" id="IPR017441">
    <property type="entry name" value="Protein_kinase_ATP_BS"/>
</dbReference>
<dbReference type="InterPro" id="IPR011009">
    <property type="entry name" value="Kinase-like_dom_sf"/>
</dbReference>
<proteinExistence type="predicted"/>
<dbReference type="PANTHER" id="PTHR43289">
    <property type="entry name" value="MITOGEN-ACTIVATED PROTEIN KINASE KINASE KINASE 20-RELATED"/>
    <property type="match status" value="1"/>
</dbReference>
<dbReference type="InterPro" id="IPR000719">
    <property type="entry name" value="Prot_kinase_dom"/>
</dbReference>
<dbReference type="PROSITE" id="PS00107">
    <property type="entry name" value="PROTEIN_KINASE_ATP"/>
    <property type="match status" value="1"/>
</dbReference>
<evidence type="ECO:0000256" key="4">
    <source>
        <dbReference type="ARBA" id="ARBA00022741"/>
    </source>
</evidence>
<feature type="binding site" evidence="7">
    <location>
        <position position="44"/>
    </location>
    <ligand>
        <name>ATP</name>
        <dbReference type="ChEBI" id="CHEBI:30616"/>
    </ligand>
</feature>
<gene>
    <name evidence="11" type="ORF">SAMN06309945_2169</name>
</gene>
<dbReference type="Gene3D" id="1.10.510.10">
    <property type="entry name" value="Transferase(Phosphotransferase) domain 1"/>
    <property type="match status" value="1"/>
</dbReference>
<dbReference type="EC" id="2.7.11.1" evidence="1"/>
<evidence type="ECO:0000256" key="7">
    <source>
        <dbReference type="PROSITE-ProRule" id="PRU10141"/>
    </source>
</evidence>
<dbReference type="PROSITE" id="PS50011">
    <property type="entry name" value="PROTEIN_KINASE_DOM"/>
    <property type="match status" value="1"/>
</dbReference>
<dbReference type="SMART" id="SM00220">
    <property type="entry name" value="S_TKc"/>
    <property type="match status" value="1"/>
</dbReference>
<evidence type="ECO:0000313" key="11">
    <source>
        <dbReference type="EMBL" id="SKC62279.1"/>
    </source>
</evidence>
<dbReference type="EMBL" id="FUZP01000002">
    <property type="protein sequence ID" value="SKC62279.1"/>
    <property type="molecule type" value="Genomic_DNA"/>
</dbReference>
<evidence type="ECO:0000256" key="9">
    <source>
        <dbReference type="SAM" id="Phobius"/>
    </source>
</evidence>
<name>A0A1T5KFI8_9MICO</name>
<dbReference type="PANTHER" id="PTHR43289:SF6">
    <property type="entry name" value="SERINE_THREONINE-PROTEIN KINASE NEKL-3"/>
    <property type="match status" value="1"/>
</dbReference>
<keyword evidence="3" id="KW-0808">Transferase</keyword>
<dbReference type="Pfam" id="PF00069">
    <property type="entry name" value="Pkinase"/>
    <property type="match status" value="1"/>
</dbReference>
<evidence type="ECO:0000256" key="8">
    <source>
        <dbReference type="SAM" id="MobiDB-lite"/>
    </source>
</evidence>
<dbReference type="CDD" id="cd14014">
    <property type="entry name" value="STKc_PknB_like"/>
    <property type="match status" value="1"/>
</dbReference>
<dbReference type="AlphaFoldDB" id="A0A1T5KFI8"/>
<keyword evidence="9" id="KW-0472">Membrane</keyword>
<dbReference type="PROSITE" id="PS00108">
    <property type="entry name" value="PROTEIN_KINASE_ST"/>
    <property type="match status" value="1"/>
</dbReference>
<keyword evidence="2 11" id="KW-0723">Serine/threonine-protein kinase</keyword>
<evidence type="ECO:0000256" key="2">
    <source>
        <dbReference type="ARBA" id="ARBA00022527"/>
    </source>
</evidence>
<keyword evidence="12" id="KW-1185">Reference proteome</keyword>
<keyword evidence="9" id="KW-0812">Transmembrane</keyword>
<dbReference type="GO" id="GO:0004674">
    <property type="term" value="F:protein serine/threonine kinase activity"/>
    <property type="evidence" value="ECO:0007669"/>
    <property type="project" value="UniProtKB-KW"/>
</dbReference>
<dbReference type="STRING" id="123320.SAMN06309945_2169"/>
<evidence type="ECO:0000313" key="12">
    <source>
        <dbReference type="Proteomes" id="UP000190857"/>
    </source>
</evidence>